<accession>A0A5B6WVZ8</accession>
<name>A0A5B6WVZ8_9ROSI</name>
<dbReference type="OrthoDB" id="1001105at2759"/>
<evidence type="ECO:0000313" key="2">
    <source>
        <dbReference type="EMBL" id="KAA3486091.1"/>
    </source>
</evidence>
<protein>
    <submittedName>
        <fullName evidence="2">Ribonuclease H-like superfamily protein</fullName>
    </submittedName>
</protein>
<dbReference type="Pfam" id="PF13966">
    <property type="entry name" value="zf-RVT"/>
    <property type="match status" value="1"/>
</dbReference>
<keyword evidence="3" id="KW-1185">Reference proteome</keyword>
<gene>
    <name evidence="2" type="ORF">EPI10_030049</name>
</gene>
<reference evidence="3" key="1">
    <citation type="journal article" date="2019" name="Plant Biotechnol. J.">
        <title>Genome sequencing of the Australian wild diploid species Gossypium australe highlights disease resistance and delayed gland morphogenesis.</title>
        <authorList>
            <person name="Cai Y."/>
            <person name="Cai X."/>
            <person name="Wang Q."/>
            <person name="Wang P."/>
            <person name="Zhang Y."/>
            <person name="Cai C."/>
            <person name="Xu Y."/>
            <person name="Wang K."/>
            <person name="Zhou Z."/>
            <person name="Wang C."/>
            <person name="Geng S."/>
            <person name="Li B."/>
            <person name="Dong Q."/>
            <person name="Hou Y."/>
            <person name="Wang H."/>
            <person name="Ai P."/>
            <person name="Liu Z."/>
            <person name="Yi F."/>
            <person name="Sun M."/>
            <person name="An G."/>
            <person name="Cheng J."/>
            <person name="Zhang Y."/>
            <person name="Shi Q."/>
            <person name="Xie Y."/>
            <person name="Shi X."/>
            <person name="Chang Y."/>
            <person name="Huang F."/>
            <person name="Chen Y."/>
            <person name="Hong S."/>
            <person name="Mi L."/>
            <person name="Sun Q."/>
            <person name="Zhang L."/>
            <person name="Zhou B."/>
            <person name="Peng R."/>
            <person name="Zhang X."/>
            <person name="Liu F."/>
        </authorList>
    </citation>
    <scope>NUCLEOTIDE SEQUENCE [LARGE SCALE GENOMIC DNA]</scope>
    <source>
        <strain evidence="3">cv. PA1801</strain>
    </source>
</reference>
<dbReference type="AlphaFoldDB" id="A0A5B6WVZ8"/>
<dbReference type="InterPro" id="IPR026960">
    <property type="entry name" value="RVT-Znf"/>
</dbReference>
<sequence length="211" mass="24698">MLAKQGWRLITYPNSLLAIVLKAKYYLHSNFFNAQLGNLPSLTWKSVWAATGRGIGISVWDDYWMPGKDTNDWSYRNDNEVKLVYDLIDATNNLWKIDLVKSTFPADIAQKFCKSLWQKPQALIFKCGRESFLADLKSFYKQLWNLQLPSKITITVWRASWNYMPTLVNVRSKRVADNTVCPRCRSGEEDISYVFRYCHATIEVWQMLNLY</sequence>
<proteinExistence type="predicted"/>
<dbReference type="Proteomes" id="UP000325315">
    <property type="component" value="Unassembled WGS sequence"/>
</dbReference>
<feature type="domain" description="Reverse transcriptase zinc-binding" evidence="1">
    <location>
        <begin position="138"/>
        <end position="205"/>
    </location>
</feature>
<comment type="caution">
    <text evidence="2">The sequence shown here is derived from an EMBL/GenBank/DDBJ whole genome shotgun (WGS) entry which is preliminary data.</text>
</comment>
<evidence type="ECO:0000313" key="3">
    <source>
        <dbReference type="Proteomes" id="UP000325315"/>
    </source>
</evidence>
<evidence type="ECO:0000259" key="1">
    <source>
        <dbReference type="Pfam" id="PF13966"/>
    </source>
</evidence>
<dbReference type="EMBL" id="SMMG02000001">
    <property type="protein sequence ID" value="KAA3486091.1"/>
    <property type="molecule type" value="Genomic_DNA"/>
</dbReference>
<organism evidence="2 3">
    <name type="scientific">Gossypium australe</name>
    <dbReference type="NCBI Taxonomy" id="47621"/>
    <lineage>
        <taxon>Eukaryota</taxon>
        <taxon>Viridiplantae</taxon>
        <taxon>Streptophyta</taxon>
        <taxon>Embryophyta</taxon>
        <taxon>Tracheophyta</taxon>
        <taxon>Spermatophyta</taxon>
        <taxon>Magnoliopsida</taxon>
        <taxon>eudicotyledons</taxon>
        <taxon>Gunneridae</taxon>
        <taxon>Pentapetalae</taxon>
        <taxon>rosids</taxon>
        <taxon>malvids</taxon>
        <taxon>Malvales</taxon>
        <taxon>Malvaceae</taxon>
        <taxon>Malvoideae</taxon>
        <taxon>Gossypium</taxon>
    </lineage>
</organism>